<evidence type="ECO:0000256" key="4">
    <source>
        <dbReference type="ARBA" id="ARBA00022475"/>
    </source>
</evidence>
<feature type="transmembrane region" description="Helical" evidence="9">
    <location>
        <begin position="71"/>
        <end position="91"/>
    </location>
</feature>
<evidence type="ECO:0000256" key="7">
    <source>
        <dbReference type="ARBA" id="ARBA00023136"/>
    </source>
</evidence>
<dbReference type="InterPro" id="IPR036259">
    <property type="entry name" value="MFS_trans_sf"/>
</dbReference>
<evidence type="ECO:0000256" key="3">
    <source>
        <dbReference type="ARBA" id="ARBA00022448"/>
    </source>
</evidence>
<dbReference type="InterPro" id="IPR000109">
    <property type="entry name" value="POT_fam"/>
</dbReference>
<dbReference type="PANTHER" id="PTHR23517">
    <property type="entry name" value="RESISTANCE PROTEIN MDTM, PUTATIVE-RELATED-RELATED"/>
    <property type="match status" value="1"/>
</dbReference>
<comment type="subcellular location">
    <subcellularLocation>
        <location evidence="1">Cell membrane</location>
        <topology evidence="1">Multi-pass membrane protein</topology>
    </subcellularLocation>
    <subcellularLocation>
        <location evidence="8">Membrane</location>
        <topology evidence="8">Multi-pass membrane protein</topology>
    </subcellularLocation>
</comment>
<dbReference type="GO" id="GO:1904680">
    <property type="term" value="F:peptide transmembrane transporter activity"/>
    <property type="evidence" value="ECO:0007669"/>
    <property type="project" value="InterPro"/>
</dbReference>
<feature type="transmembrane region" description="Helical" evidence="9">
    <location>
        <begin position="100"/>
        <end position="117"/>
    </location>
</feature>
<keyword evidence="12" id="KW-1185">Reference proteome</keyword>
<dbReference type="PANTHER" id="PTHR23517:SF15">
    <property type="entry name" value="PROTON-DEPENDENT OLIGOPEPTIDE FAMILY TRANSPORT PROTEIN"/>
    <property type="match status" value="1"/>
</dbReference>
<evidence type="ECO:0000259" key="10">
    <source>
        <dbReference type="PROSITE" id="PS50850"/>
    </source>
</evidence>
<dbReference type="InterPro" id="IPR018456">
    <property type="entry name" value="PTR2_symporter_CS"/>
</dbReference>
<dbReference type="AlphaFoldDB" id="Q97L15"/>
<dbReference type="OrthoDB" id="9772725at2"/>
<feature type="transmembrane region" description="Helical" evidence="9">
    <location>
        <begin position="248"/>
        <end position="271"/>
    </location>
</feature>
<proteinExistence type="inferred from homology"/>
<dbReference type="InterPro" id="IPR050171">
    <property type="entry name" value="MFS_Transporters"/>
</dbReference>
<dbReference type="SUPFAM" id="SSF103473">
    <property type="entry name" value="MFS general substrate transporter"/>
    <property type="match status" value="2"/>
</dbReference>
<sequence>MTIRQTNDITINETLQNKKFKTKHPPGLYMLFFTEMWERFSYYGMRALLVLYLTTKFVQGGLGVSDATATSLYGTFTSLVYLTPIAGGYISDRYLGQRKAITIGGIIMAIGQLTLFSSQSMTALYNGTFTSLVYLTPIAGGYISDRYLGQRKAITIGGIIMAIGQLTLFSSQSMTALYIGLFLLIIGNGFFKPNISTLVGHLYPDGDKRRDSAFTIFYMGINLGSFFAPLICGTLAETVMATTKAGQIIHYGFRYGFLVAGVGMIIGQIIFNSLSNKFLGDIGKVPVTKIKTGTNAENKNRPLTRQEKNRTIVICILAAFVIIFWTGYEQAGSSFTLYTQNFLNRNVGSFEVPVSWFQSLNPLFILILGIPMSKLWLKLASSKNGDLSIPTKMALGLILLGLGFLLMVGAVMQRGGNSTDTAIKASMLWMVGAYFFHTIGELCLSPVGLSMVSSLAPAKFASLLMGVWMLSNFVANKLAGIVAGYTETLGHLQIFGGIAVIAILIGLVLLALNKKLEKMME</sequence>
<dbReference type="InterPro" id="IPR020846">
    <property type="entry name" value="MFS_dom"/>
</dbReference>
<feature type="transmembrane region" description="Helical" evidence="9">
    <location>
        <begin position="311"/>
        <end position="328"/>
    </location>
</feature>
<feature type="domain" description="Major facilitator superfamily (MFS) profile" evidence="10">
    <location>
        <begin position="67"/>
        <end position="514"/>
    </location>
</feature>
<dbReference type="Gene3D" id="1.20.1250.20">
    <property type="entry name" value="MFS general substrate transporter like domains"/>
    <property type="match status" value="3"/>
</dbReference>
<dbReference type="KEGG" id="cac:CA_C0751"/>
<keyword evidence="6 9" id="KW-1133">Transmembrane helix</keyword>
<feature type="transmembrane region" description="Helical" evidence="9">
    <location>
        <begin position="492"/>
        <end position="512"/>
    </location>
</feature>
<keyword evidence="3 8" id="KW-0813">Transport</keyword>
<dbReference type="PROSITE" id="PS50850">
    <property type="entry name" value="MFS"/>
    <property type="match status" value="1"/>
</dbReference>
<dbReference type="PROSITE" id="PS01022">
    <property type="entry name" value="PTR2_1"/>
    <property type="match status" value="2"/>
</dbReference>
<dbReference type="GO" id="GO:0005886">
    <property type="term" value="C:plasma membrane"/>
    <property type="evidence" value="ECO:0007669"/>
    <property type="project" value="UniProtKB-SubCell"/>
</dbReference>
<evidence type="ECO:0000313" key="11">
    <source>
        <dbReference type="EMBL" id="AAK78727.1"/>
    </source>
</evidence>
<name>Q97L15_CLOAB</name>
<dbReference type="PIR" id="D96992">
    <property type="entry name" value="D96992"/>
</dbReference>
<dbReference type="RefSeq" id="WP_010964069.1">
    <property type="nucleotide sequence ID" value="NC_003030.1"/>
</dbReference>
<evidence type="ECO:0000256" key="2">
    <source>
        <dbReference type="ARBA" id="ARBA00005982"/>
    </source>
</evidence>
<feature type="transmembrane region" description="Helical" evidence="9">
    <location>
        <begin position="427"/>
        <end position="449"/>
    </location>
</feature>
<feature type="transmembrane region" description="Helical" evidence="9">
    <location>
        <begin position="461"/>
        <end position="486"/>
    </location>
</feature>
<evidence type="ECO:0000256" key="9">
    <source>
        <dbReference type="SAM" id="Phobius"/>
    </source>
</evidence>
<feature type="transmembrane region" description="Helical" evidence="9">
    <location>
        <begin position="40"/>
        <end position="59"/>
    </location>
</feature>
<evidence type="ECO:0000256" key="1">
    <source>
        <dbReference type="ARBA" id="ARBA00004651"/>
    </source>
</evidence>
<dbReference type="InterPro" id="IPR005279">
    <property type="entry name" value="Dipep/tripep_permease"/>
</dbReference>
<protein>
    <submittedName>
        <fullName evidence="11">Permease</fullName>
    </submittedName>
</protein>
<evidence type="ECO:0000256" key="8">
    <source>
        <dbReference type="RuleBase" id="RU003755"/>
    </source>
</evidence>
<dbReference type="Proteomes" id="UP000000814">
    <property type="component" value="Chromosome"/>
</dbReference>
<evidence type="ECO:0000256" key="6">
    <source>
        <dbReference type="ARBA" id="ARBA00022989"/>
    </source>
</evidence>
<dbReference type="NCBIfam" id="TIGR00924">
    <property type="entry name" value="yjdL_sub1_fam"/>
    <property type="match status" value="2"/>
</dbReference>
<reference evidence="11 12" key="1">
    <citation type="journal article" date="2001" name="J. Bacteriol.">
        <title>Genome sequence and comparative analysis of the solvent-producing bacterium Clostridium acetobutylicum.</title>
        <authorList>
            <person name="Nolling J."/>
            <person name="Breton G."/>
            <person name="Omelchenko M.V."/>
            <person name="Makarova K.S."/>
            <person name="Zeng Q."/>
            <person name="Gibson R."/>
            <person name="Lee H.M."/>
            <person name="Dubois J."/>
            <person name="Qiu D."/>
            <person name="Hitti J."/>
            <person name="Wolf Y.I."/>
            <person name="Tatusov R.L."/>
            <person name="Sabathe F."/>
            <person name="Doucette-Stamm L."/>
            <person name="Soucaille P."/>
            <person name="Daly M.J."/>
            <person name="Bennett G.N."/>
            <person name="Koonin E.V."/>
            <person name="Smith D.R."/>
        </authorList>
    </citation>
    <scope>NUCLEOTIDE SEQUENCE [LARGE SCALE GENOMIC DNA]</scope>
    <source>
        <strain evidence="12">ATCC 824 / DSM 792 / JCM 1419 / LMG 5710 / VKM B-1787</strain>
    </source>
</reference>
<dbReference type="GO" id="GO:0006857">
    <property type="term" value="P:oligopeptide transport"/>
    <property type="evidence" value="ECO:0007669"/>
    <property type="project" value="InterPro"/>
</dbReference>
<dbReference type="Pfam" id="PF00854">
    <property type="entry name" value="PTR2"/>
    <property type="match status" value="2"/>
</dbReference>
<evidence type="ECO:0000256" key="5">
    <source>
        <dbReference type="ARBA" id="ARBA00022692"/>
    </source>
</evidence>
<evidence type="ECO:0000313" key="12">
    <source>
        <dbReference type="Proteomes" id="UP000000814"/>
    </source>
</evidence>
<dbReference type="eggNOG" id="COG3104">
    <property type="taxonomic scope" value="Bacteria"/>
</dbReference>
<dbReference type="STRING" id="272562.CA_C0751"/>
<dbReference type="EMBL" id="AE001437">
    <property type="protein sequence ID" value="AAK78727.1"/>
    <property type="molecule type" value="Genomic_DNA"/>
</dbReference>
<organism evidence="11 12">
    <name type="scientific">Clostridium acetobutylicum (strain ATCC 824 / DSM 792 / JCM 1419 / IAM 19013 / LMG 5710 / NBRC 13948 / NRRL B-527 / VKM B-1787 / 2291 / W)</name>
    <dbReference type="NCBI Taxonomy" id="272562"/>
    <lineage>
        <taxon>Bacteria</taxon>
        <taxon>Bacillati</taxon>
        <taxon>Bacillota</taxon>
        <taxon>Clostridia</taxon>
        <taxon>Eubacteriales</taxon>
        <taxon>Clostridiaceae</taxon>
        <taxon>Clostridium</taxon>
    </lineage>
</organism>
<dbReference type="PROSITE" id="PS01023">
    <property type="entry name" value="PTR2_2"/>
    <property type="match status" value="1"/>
</dbReference>
<dbReference type="CDD" id="cd17346">
    <property type="entry name" value="MFS_DtpA_like"/>
    <property type="match status" value="1"/>
</dbReference>
<accession>Q97L15</accession>
<feature type="transmembrane region" description="Helical" evidence="9">
    <location>
        <begin position="216"/>
        <end position="236"/>
    </location>
</feature>
<feature type="transmembrane region" description="Helical" evidence="9">
    <location>
        <begin position="176"/>
        <end position="195"/>
    </location>
</feature>
<gene>
    <name evidence="11" type="ordered locus">CA_C0751</name>
</gene>
<keyword evidence="4" id="KW-1003">Cell membrane</keyword>
<dbReference type="PATRIC" id="fig|272562.8.peg.957"/>
<dbReference type="HOGENOM" id="CLU_004790_0_2_9"/>
<keyword evidence="7 9" id="KW-0472">Membrane</keyword>
<keyword evidence="5 8" id="KW-0812">Transmembrane</keyword>
<comment type="similarity">
    <text evidence="2 8">Belongs to the major facilitator superfamily. Proton-dependent oligopeptide transporter (POT/PTR) (TC 2.A.17) family.</text>
</comment>
<feature type="transmembrane region" description="Helical" evidence="9">
    <location>
        <begin position="153"/>
        <end position="170"/>
    </location>
</feature>
<feature type="transmembrane region" description="Helical" evidence="9">
    <location>
        <begin position="393"/>
        <end position="412"/>
    </location>
</feature>